<dbReference type="Proteomes" id="UP000005239">
    <property type="component" value="Unassembled WGS sequence"/>
</dbReference>
<sequence length="117" mass="13742">MNWRRMDGQPIKIEQPNWSALTNIQYSASSQGFGNLAWFKNERKYMQGFLQCTKNCLLKKFQQCTERKECAPQLAALYDFRRQTRECTKRNTKITLALFRTCQCLAWAKGVTDLHVP</sequence>
<name>A0A2A6BHA3_PRIPA</name>
<dbReference type="OrthoDB" id="5896572at2759"/>
<gene>
    <name evidence="1" type="primary">WBGene00281153</name>
</gene>
<evidence type="ECO:0000313" key="2">
    <source>
        <dbReference type="Proteomes" id="UP000005239"/>
    </source>
</evidence>
<organism evidence="1 2">
    <name type="scientific">Pristionchus pacificus</name>
    <name type="common">Parasitic nematode worm</name>
    <dbReference type="NCBI Taxonomy" id="54126"/>
    <lineage>
        <taxon>Eukaryota</taxon>
        <taxon>Metazoa</taxon>
        <taxon>Ecdysozoa</taxon>
        <taxon>Nematoda</taxon>
        <taxon>Chromadorea</taxon>
        <taxon>Rhabditida</taxon>
        <taxon>Rhabditina</taxon>
        <taxon>Diplogasteromorpha</taxon>
        <taxon>Diplogasteroidea</taxon>
        <taxon>Neodiplogasteridae</taxon>
        <taxon>Pristionchus</taxon>
    </lineage>
</organism>
<accession>A0A2A6BHA3</accession>
<dbReference type="AlphaFoldDB" id="A0A2A6BHA3"/>
<dbReference type="PANTHER" id="PTHR34401">
    <property type="entry name" value="PROTEIN CBG12388-RELATED"/>
    <property type="match status" value="1"/>
</dbReference>
<reference evidence="1" key="2">
    <citation type="submission" date="2022-06" db="UniProtKB">
        <authorList>
            <consortium name="EnsemblMetazoa"/>
        </authorList>
    </citation>
    <scope>IDENTIFICATION</scope>
    <source>
        <strain evidence="1">PS312</strain>
    </source>
</reference>
<evidence type="ECO:0000313" key="1">
    <source>
        <dbReference type="EnsemblMetazoa" id="PPA42784.1"/>
    </source>
</evidence>
<proteinExistence type="predicted"/>
<accession>A0A8R1YXD4</accession>
<dbReference type="EnsemblMetazoa" id="PPA42784.1">
    <property type="protein sequence ID" value="PPA42784.1"/>
    <property type="gene ID" value="WBGene00281153"/>
</dbReference>
<keyword evidence="2" id="KW-1185">Reference proteome</keyword>
<reference evidence="2" key="1">
    <citation type="journal article" date="2008" name="Nat. Genet.">
        <title>The Pristionchus pacificus genome provides a unique perspective on nematode lifestyle and parasitism.</title>
        <authorList>
            <person name="Dieterich C."/>
            <person name="Clifton S.W."/>
            <person name="Schuster L.N."/>
            <person name="Chinwalla A."/>
            <person name="Delehaunty K."/>
            <person name="Dinkelacker I."/>
            <person name="Fulton L."/>
            <person name="Fulton R."/>
            <person name="Godfrey J."/>
            <person name="Minx P."/>
            <person name="Mitreva M."/>
            <person name="Roeseler W."/>
            <person name="Tian H."/>
            <person name="Witte H."/>
            <person name="Yang S.P."/>
            <person name="Wilson R.K."/>
            <person name="Sommer R.J."/>
        </authorList>
    </citation>
    <scope>NUCLEOTIDE SEQUENCE [LARGE SCALE GENOMIC DNA]</scope>
    <source>
        <strain evidence="2">PS312</strain>
    </source>
</reference>
<dbReference type="PANTHER" id="PTHR34401:SF6">
    <property type="entry name" value="DUF19 DOMAIN-CONTAINING PROTEIN"/>
    <property type="match status" value="1"/>
</dbReference>
<protein>
    <submittedName>
        <fullName evidence="1">Uncharacterized protein</fullName>
    </submittedName>
</protein>